<evidence type="ECO:0000313" key="1">
    <source>
        <dbReference type="EMBL" id="RAK68324.1"/>
    </source>
</evidence>
<comment type="caution">
    <text evidence="1">The sequence shown here is derived from an EMBL/GenBank/DDBJ whole genome shotgun (WGS) entry which is preliminary data.</text>
</comment>
<protein>
    <submittedName>
        <fullName evidence="1">Uncharacterized protein</fullName>
    </submittedName>
</protein>
<name>A0A328BQX0_9BACT</name>
<gene>
    <name evidence="1" type="ORF">DLM85_09870</name>
</gene>
<dbReference type="EMBL" id="QHKM01000002">
    <property type="protein sequence ID" value="RAK68324.1"/>
    <property type="molecule type" value="Genomic_DNA"/>
</dbReference>
<dbReference type="OrthoDB" id="884544at2"/>
<dbReference type="AlphaFoldDB" id="A0A328BQX0"/>
<dbReference type="Proteomes" id="UP000248553">
    <property type="component" value="Unassembled WGS sequence"/>
</dbReference>
<reference evidence="2" key="1">
    <citation type="submission" date="2018-05" db="EMBL/GenBank/DDBJ databases">
        <authorList>
            <person name="Nie L."/>
        </authorList>
    </citation>
    <scope>NUCLEOTIDE SEQUENCE [LARGE SCALE GENOMIC DNA]</scope>
    <source>
        <strain evidence="2">NL</strain>
    </source>
</reference>
<accession>A0A328BQX0</accession>
<keyword evidence="2" id="KW-1185">Reference proteome</keyword>
<sequence>MAYSVNQLSSRAQCDAVLALIAEERANLDLQQRILDKRRGNLSDDVTDLGAELTVKQAELTSLTTLLGTLPDGDTKADYERRKRALSRRITELQDRQLEFNPVSLIDREFDVARLNASLAEADALEAAVLARKAAL</sequence>
<proteinExistence type="predicted"/>
<evidence type="ECO:0000313" key="2">
    <source>
        <dbReference type="Proteomes" id="UP000248553"/>
    </source>
</evidence>
<organism evidence="1 2">
    <name type="scientific">Hymenobacter edaphi</name>
    <dbReference type="NCBI Taxonomy" id="2211146"/>
    <lineage>
        <taxon>Bacteria</taxon>
        <taxon>Pseudomonadati</taxon>
        <taxon>Bacteroidota</taxon>
        <taxon>Cytophagia</taxon>
        <taxon>Cytophagales</taxon>
        <taxon>Hymenobacteraceae</taxon>
        <taxon>Hymenobacter</taxon>
    </lineage>
</organism>
<dbReference type="RefSeq" id="WP_111477937.1">
    <property type="nucleotide sequence ID" value="NZ_QHKM01000002.1"/>
</dbReference>